<protein>
    <submittedName>
        <fullName evidence="4">Uncharacterized protein</fullName>
    </submittedName>
</protein>
<proteinExistence type="predicted"/>
<keyword evidence="1" id="KW-0547">Nucleotide-binding</keyword>
<reference evidence="4 5" key="1">
    <citation type="submission" date="2023-10" db="EMBL/GenBank/DDBJ databases">
        <title>Chromosome-scale genome assembly provides insights into flower coloration mechanisms of Canna indica.</title>
        <authorList>
            <person name="Li C."/>
        </authorList>
    </citation>
    <scope>NUCLEOTIDE SEQUENCE [LARGE SCALE GENOMIC DNA]</scope>
    <source>
        <tissue evidence="4">Flower</tissue>
    </source>
</reference>
<evidence type="ECO:0000313" key="5">
    <source>
        <dbReference type="Proteomes" id="UP001327560"/>
    </source>
</evidence>
<evidence type="ECO:0000256" key="1">
    <source>
        <dbReference type="ARBA" id="ARBA00022741"/>
    </source>
</evidence>
<name>A0AAQ3L200_9LILI</name>
<dbReference type="Gene3D" id="3.30.200.20">
    <property type="entry name" value="Phosphorylase Kinase, domain 1"/>
    <property type="match status" value="1"/>
</dbReference>
<accession>A0AAQ3L200</accession>
<dbReference type="PANTHER" id="PTHR47989:SF14">
    <property type="entry name" value="INACTIVE PROTEIN KINASE SELMODRAFT_444075"/>
    <property type="match status" value="1"/>
</dbReference>
<dbReference type="GO" id="GO:0005524">
    <property type="term" value="F:ATP binding"/>
    <property type="evidence" value="ECO:0007669"/>
    <property type="project" value="UniProtKB-KW"/>
</dbReference>
<sequence length="187" mass="20833">MKEMKNYVGGEVRMEKKGGVYGARGTLAMQEYWSECFYNNKDQGGVVERVFGLSPSVPQLHRLYWIAQKHPPTEKPHRKIISKPSSAAKISQEKKERPGSRNVPRPLPLCSLCRHKAPVFEKPPRRFTYRELEIATDGFSDTTFVAEGGGGCVHQGALEDGRVMAVKRLKAGGGCVHRGAFCSICRL</sequence>
<dbReference type="InterPro" id="IPR011009">
    <property type="entry name" value="Kinase-like_dom_sf"/>
</dbReference>
<organism evidence="4 5">
    <name type="scientific">Canna indica</name>
    <name type="common">Indian-shot</name>
    <dbReference type="NCBI Taxonomy" id="4628"/>
    <lineage>
        <taxon>Eukaryota</taxon>
        <taxon>Viridiplantae</taxon>
        <taxon>Streptophyta</taxon>
        <taxon>Embryophyta</taxon>
        <taxon>Tracheophyta</taxon>
        <taxon>Spermatophyta</taxon>
        <taxon>Magnoliopsida</taxon>
        <taxon>Liliopsida</taxon>
        <taxon>Zingiberales</taxon>
        <taxon>Cannaceae</taxon>
        <taxon>Canna</taxon>
    </lineage>
</organism>
<dbReference type="AlphaFoldDB" id="A0AAQ3L200"/>
<dbReference type="EMBL" id="CP136898">
    <property type="protein sequence ID" value="WOL19293.1"/>
    <property type="molecule type" value="Genomic_DNA"/>
</dbReference>
<keyword evidence="5" id="KW-1185">Reference proteome</keyword>
<dbReference type="Proteomes" id="UP001327560">
    <property type="component" value="Chromosome 9"/>
</dbReference>
<feature type="region of interest" description="Disordered" evidence="3">
    <location>
        <begin position="72"/>
        <end position="103"/>
    </location>
</feature>
<dbReference type="SUPFAM" id="SSF56112">
    <property type="entry name" value="Protein kinase-like (PK-like)"/>
    <property type="match status" value="1"/>
</dbReference>
<evidence type="ECO:0000256" key="2">
    <source>
        <dbReference type="ARBA" id="ARBA00022840"/>
    </source>
</evidence>
<gene>
    <name evidence="4" type="ORF">Cni_G28091</name>
</gene>
<keyword evidence="2" id="KW-0067">ATP-binding</keyword>
<evidence type="ECO:0000256" key="3">
    <source>
        <dbReference type="SAM" id="MobiDB-lite"/>
    </source>
</evidence>
<dbReference type="PANTHER" id="PTHR47989">
    <property type="entry name" value="OS01G0750732 PROTEIN"/>
    <property type="match status" value="1"/>
</dbReference>
<evidence type="ECO:0000313" key="4">
    <source>
        <dbReference type="EMBL" id="WOL19293.1"/>
    </source>
</evidence>